<accession>A0ABD5S470</accession>
<evidence type="ECO:0000256" key="3">
    <source>
        <dbReference type="SAM" id="MobiDB-lite"/>
    </source>
</evidence>
<dbReference type="Proteomes" id="UP001596328">
    <property type="component" value="Unassembled WGS sequence"/>
</dbReference>
<evidence type="ECO:0000259" key="4">
    <source>
        <dbReference type="PROSITE" id="PS01031"/>
    </source>
</evidence>
<feature type="domain" description="SHSP" evidence="4">
    <location>
        <begin position="35"/>
        <end position="148"/>
    </location>
</feature>
<evidence type="ECO:0000313" key="6">
    <source>
        <dbReference type="Proteomes" id="UP001596328"/>
    </source>
</evidence>
<dbReference type="InterPro" id="IPR031107">
    <property type="entry name" value="Small_HSP"/>
</dbReference>
<reference evidence="5 6" key="1">
    <citation type="journal article" date="2019" name="Int. J. Syst. Evol. Microbiol.">
        <title>The Global Catalogue of Microorganisms (GCM) 10K type strain sequencing project: providing services to taxonomists for standard genome sequencing and annotation.</title>
        <authorList>
            <consortium name="The Broad Institute Genomics Platform"/>
            <consortium name="The Broad Institute Genome Sequencing Center for Infectious Disease"/>
            <person name="Wu L."/>
            <person name="Ma J."/>
        </authorList>
    </citation>
    <scope>NUCLEOTIDE SEQUENCE [LARGE SCALE GENOMIC DNA]</scope>
    <source>
        <strain evidence="5 6">NBRC 111368</strain>
    </source>
</reference>
<dbReference type="InterPro" id="IPR008978">
    <property type="entry name" value="HSP20-like_chaperone"/>
</dbReference>
<dbReference type="EMBL" id="JBHSWU010001031">
    <property type="protein sequence ID" value="MFC6726317.1"/>
    <property type="molecule type" value="Genomic_DNA"/>
</dbReference>
<evidence type="ECO:0000256" key="1">
    <source>
        <dbReference type="PROSITE-ProRule" id="PRU00285"/>
    </source>
</evidence>
<dbReference type="AlphaFoldDB" id="A0ABD5S470"/>
<feature type="compositionally biased region" description="Basic residues" evidence="3">
    <location>
        <begin position="96"/>
        <end position="107"/>
    </location>
</feature>
<comment type="caution">
    <text evidence="5">The sequence shown here is derived from an EMBL/GenBank/DDBJ whole genome shotgun (WGS) entry which is preliminary data.</text>
</comment>
<dbReference type="CDD" id="cd06464">
    <property type="entry name" value="ACD_sHsps-like"/>
    <property type="match status" value="1"/>
</dbReference>
<dbReference type="PROSITE" id="PS01031">
    <property type="entry name" value="SHSP"/>
    <property type="match status" value="1"/>
</dbReference>
<comment type="similarity">
    <text evidence="1 2">Belongs to the small heat shock protein (HSP20) family.</text>
</comment>
<evidence type="ECO:0000256" key="2">
    <source>
        <dbReference type="RuleBase" id="RU003616"/>
    </source>
</evidence>
<dbReference type="Pfam" id="PF00011">
    <property type="entry name" value="HSP20"/>
    <property type="match status" value="1"/>
</dbReference>
<organism evidence="5 6">
    <name type="scientific">Halobium palmae</name>
    <dbReference type="NCBI Taxonomy" id="1776492"/>
    <lineage>
        <taxon>Archaea</taxon>
        <taxon>Methanobacteriati</taxon>
        <taxon>Methanobacteriota</taxon>
        <taxon>Stenosarchaea group</taxon>
        <taxon>Halobacteria</taxon>
        <taxon>Halobacteriales</taxon>
        <taxon>Haloferacaceae</taxon>
        <taxon>Halobium</taxon>
    </lineage>
</organism>
<evidence type="ECO:0000313" key="5">
    <source>
        <dbReference type="EMBL" id="MFC6726317.1"/>
    </source>
</evidence>
<dbReference type="InterPro" id="IPR002068">
    <property type="entry name" value="A-crystallin/Hsp20_dom"/>
</dbReference>
<dbReference type="SUPFAM" id="SSF49764">
    <property type="entry name" value="HSP20-like chaperones"/>
    <property type="match status" value="1"/>
</dbReference>
<protein>
    <submittedName>
        <fullName evidence="5">Hsp20/alpha crystallin family protein</fullName>
    </submittedName>
</protein>
<dbReference type="PANTHER" id="PTHR11527">
    <property type="entry name" value="HEAT-SHOCK PROTEIN 20 FAMILY MEMBER"/>
    <property type="match status" value="1"/>
</dbReference>
<feature type="region of interest" description="Disordered" evidence="3">
    <location>
        <begin position="80"/>
        <end position="122"/>
    </location>
</feature>
<name>A0ABD5S470_9EURY</name>
<proteinExistence type="inferred from homology"/>
<sequence length="148" mass="16917">MMRRHSPFEDFEQMFERMSRQFDEMSKQWDGSVGQMSRAGGMEIDVADYDDEIVVTADVPGFEKEDIDLAIADRTLTIGAERETESESGEGEYLRRERRSSSMRRSVRLPEHVDEEGASATYKNGVLTVTLPKLTLDEGDDSRRIDID</sequence>
<keyword evidence="6" id="KW-1185">Reference proteome</keyword>
<dbReference type="Gene3D" id="2.60.40.790">
    <property type="match status" value="1"/>
</dbReference>
<gene>
    <name evidence="5" type="ORF">ACFQE1_18505</name>
</gene>